<dbReference type="STRING" id="1216932.CM240_1228"/>
<accession>W6S288</accession>
<gene>
    <name evidence="4 7" type="primary">mutL</name>
    <name evidence="7" type="ORF">CM240_1228</name>
</gene>
<dbReference type="OrthoDB" id="9763467at2"/>
<dbReference type="PANTHER" id="PTHR10073">
    <property type="entry name" value="DNA MISMATCH REPAIR PROTEIN MLH, PMS, MUTL"/>
    <property type="match status" value="1"/>
</dbReference>
<organism evidence="7 8">
    <name type="scientific">Clostridium bornimense</name>
    <dbReference type="NCBI Taxonomy" id="1216932"/>
    <lineage>
        <taxon>Bacteria</taxon>
        <taxon>Bacillati</taxon>
        <taxon>Bacillota</taxon>
        <taxon>Clostridia</taxon>
        <taxon>Eubacteriales</taxon>
        <taxon>Clostridiaceae</taxon>
        <taxon>Clostridium</taxon>
    </lineage>
</organism>
<dbReference type="PANTHER" id="PTHR10073:SF12">
    <property type="entry name" value="DNA MISMATCH REPAIR PROTEIN MLH1"/>
    <property type="match status" value="1"/>
</dbReference>
<dbReference type="Pfam" id="PF01119">
    <property type="entry name" value="DNA_mis_repair"/>
    <property type="match status" value="1"/>
</dbReference>
<keyword evidence="3 4" id="KW-0234">DNA repair</keyword>
<evidence type="ECO:0000256" key="3">
    <source>
        <dbReference type="ARBA" id="ARBA00023204"/>
    </source>
</evidence>
<dbReference type="InterPro" id="IPR042121">
    <property type="entry name" value="MutL_C_regsub"/>
</dbReference>
<dbReference type="InterPro" id="IPR037198">
    <property type="entry name" value="MutL_C_sf"/>
</dbReference>
<dbReference type="HAMAP" id="MF_00149">
    <property type="entry name" value="DNA_mis_repair"/>
    <property type="match status" value="1"/>
</dbReference>
<dbReference type="Pfam" id="PF13589">
    <property type="entry name" value="HATPase_c_3"/>
    <property type="match status" value="1"/>
</dbReference>
<dbReference type="Gene3D" id="3.30.1540.20">
    <property type="entry name" value="MutL, C-terminal domain, dimerisation subdomain"/>
    <property type="match status" value="1"/>
</dbReference>
<dbReference type="RefSeq" id="WP_044037422.1">
    <property type="nucleotide sequence ID" value="NZ_HG917868.1"/>
</dbReference>
<dbReference type="EMBL" id="HG917868">
    <property type="protein sequence ID" value="CDM68392.1"/>
    <property type="molecule type" value="Genomic_DNA"/>
</dbReference>
<protein>
    <recommendedName>
        <fullName evidence="4">DNA mismatch repair protein MutL</fullName>
    </recommendedName>
</protein>
<dbReference type="GO" id="GO:0005524">
    <property type="term" value="F:ATP binding"/>
    <property type="evidence" value="ECO:0007669"/>
    <property type="project" value="InterPro"/>
</dbReference>
<dbReference type="GO" id="GO:0006298">
    <property type="term" value="P:mismatch repair"/>
    <property type="evidence" value="ECO:0007669"/>
    <property type="project" value="UniProtKB-UniRule"/>
</dbReference>
<dbReference type="eggNOG" id="COG0323">
    <property type="taxonomic scope" value="Bacteria"/>
</dbReference>
<dbReference type="SUPFAM" id="SSF55874">
    <property type="entry name" value="ATPase domain of HSP90 chaperone/DNA topoisomerase II/histidine kinase"/>
    <property type="match status" value="1"/>
</dbReference>
<feature type="domain" description="MutL C-terminal dimerisation" evidence="5">
    <location>
        <begin position="431"/>
        <end position="573"/>
    </location>
</feature>
<dbReference type="InterPro" id="IPR014790">
    <property type="entry name" value="MutL_C"/>
</dbReference>
<dbReference type="CDD" id="cd16926">
    <property type="entry name" value="HATPase_MutL-MLH-PMS-like"/>
    <property type="match status" value="1"/>
</dbReference>
<dbReference type="Proteomes" id="UP000019426">
    <property type="component" value="Chromosome M2/40_rep1"/>
</dbReference>
<dbReference type="InterPro" id="IPR020568">
    <property type="entry name" value="Ribosomal_Su5_D2-typ_SF"/>
</dbReference>
<dbReference type="FunFam" id="3.30.565.10:FF:000003">
    <property type="entry name" value="DNA mismatch repair endonuclease MutL"/>
    <property type="match status" value="1"/>
</dbReference>
<dbReference type="InterPro" id="IPR042120">
    <property type="entry name" value="MutL_C_dimsub"/>
</dbReference>
<comment type="similarity">
    <text evidence="1 4">Belongs to the DNA mismatch repair MutL/HexB family.</text>
</comment>
<dbReference type="NCBIfam" id="TIGR00585">
    <property type="entry name" value="mutl"/>
    <property type="match status" value="1"/>
</dbReference>
<evidence type="ECO:0000313" key="7">
    <source>
        <dbReference type="EMBL" id="CDM68392.1"/>
    </source>
</evidence>
<dbReference type="GO" id="GO:0030983">
    <property type="term" value="F:mismatched DNA binding"/>
    <property type="evidence" value="ECO:0007669"/>
    <property type="project" value="InterPro"/>
</dbReference>
<evidence type="ECO:0000256" key="4">
    <source>
        <dbReference type="HAMAP-Rule" id="MF_00149"/>
    </source>
</evidence>
<dbReference type="Gene3D" id="3.30.1370.100">
    <property type="entry name" value="MutL, C-terminal domain, regulatory subdomain"/>
    <property type="match status" value="1"/>
</dbReference>
<evidence type="ECO:0000256" key="2">
    <source>
        <dbReference type="ARBA" id="ARBA00022763"/>
    </source>
</evidence>
<evidence type="ECO:0000256" key="1">
    <source>
        <dbReference type="ARBA" id="ARBA00006082"/>
    </source>
</evidence>
<dbReference type="GO" id="GO:0140664">
    <property type="term" value="F:ATP-dependent DNA damage sensor activity"/>
    <property type="evidence" value="ECO:0007669"/>
    <property type="project" value="InterPro"/>
</dbReference>
<keyword evidence="8" id="KW-1185">Reference proteome</keyword>
<sequence>MDNRINVLDNETSNKIAAGEVVERPLSVVKELIENSIDAKAKNITIEIEDGGQKLIRVIDDGIGIHFDDIRKAFMEHGTSKINSIEDVYKINTLGFRGEALPSIASISKLTLTTYREGSNGGSITFEGGIEKTFSIAGTNKGTMIEVRDLFYNVPARLKFMKTPQREGSLIADIVNRIALSHPDISFKFYNNGKRILLTLGNDNLKDVIRSVYGKSTIDNLIYFENITDTVSVYGYVGNMELARGSRNNQSVFINKRYIKNKLIGTAVENAVKSFFTINKFPFFILFLDIYSELIDVNVHPTKSEVKFNDDKVIFSTVFHGVHNALKEYVKSDFLEEEVNDREETTNIVVEKIEMPLDFKRTEVKYNTFEMEVPKKEVVYDSGEIYSRNIKSINEETKPLYNNVVEKEVYNEKTEYIPIISREPKFPKFKVIGQILKTYIVLEGADSLILLDQHAAHEKILFEKYFSEIKSRKVHSQILLSPEVIQLPYDDFIIYTENNLVFKEAGFLIEEFGGNSIVIKEVPIFLGKPEVKDLFLSILDNIKKMASTDTIDIKYNKIATLACRSAVKANDKLTYEEMDSLVEQLRYIEDPFNCPHGRPTMIKITNTELEKRFKRIQ</sequence>
<dbReference type="AlphaFoldDB" id="W6S288"/>
<dbReference type="KEGG" id="clt:CM240_1228"/>
<evidence type="ECO:0000313" key="8">
    <source>
        <dbReference type="Proteomes" id="UP000019426"/>
    </source>
</evidence>
<comment type="function">
    <text evidence="4">This protein is involved in the repair of mismatches in DNA. It is required for dam-dependent methyl-directed DNA mismatch repair. May act as a 'molecular matchmaker', a protein that promotes the formation of a stable complex between two or more DNA-binding proteins in an ATP-dependent manner without itself being part of a final effector complex.</text>
</comment>
<dbReference type="GO" id="GO:0016887">
    <property type="term" value="F:ATP hydrolysis activity"/>
    <property type="evidence" value="ECO:0007669"/>
    <property type="project" value="InterPro"/>
</dbReference>
<dbReference type="GO" id="GO:0032300">
    <property type="term" value="C:mismatch repair complex"/>
    <property type="evidence" value="ECO:0007669"/>
    <property type="project" value="InterPro"/>
</dbReference>
<feature type="domain" description="DNA mismatch repair protein S5" evidence="6">
    <location>
        <begin position="209"/>
        <end position="327"/>
    </location>
</feature>
<evidence type="ECO:0000259" key="5">
    <source>
        <dbReference type="SMART" id="SM00853"/>
    </source>
</evidence>
<dbReference type="SUPFAM" id="SSF118116">
    <property type="entry name" value="DNA mismatch repair protein MutL"/>
    <property type="match status" value="1"/>
</dbReference>
<dbReference type="InterPro" id="IPR014762">
    <property type="entry name" value="DNA_mismatch_repair_CS"/>
</dbReference>
<dbReference type="SMART" id="SM01340">
    <property type="entry name" value="DNA_mis_repair"/>
    <property type="match status" value="1"/>
</dbReference>
<proteinExistence type="inferred from homology"/>
<reference evidence="7 8" key="1">
    <citation type="submission" date="2013-11" db="EMBL/GenBank/DDBJ databases">
        <title>Complete genome sequence of Clostridum sp. M2/40.</title>
        <authorList>
            <person name="Wibberg D."/>
            <person name="Puehler A."/>
            <person name="Schlueter A."/>
        </authorList>
    </citation>
    <scope>NUCLEOTIDE SEQUENCE [LARGE SCALE GENOMIC DNA]</scope>
    <source>
        <strain evidence="8">M2/40</strain>
    </source>
</reference>
<dbReference type="Gene3D" id="3.30.565.10">
    <property type="entry name" value="Histidine kinase-like ATPase, C-terminal domain"/>
    <property type="match status" value="1"/>
</dbReference>
<dbReference type="InterPro" id="IPR020667">
    <property type="entry name" value="DNA_mismatch_repair_MutL"/>
</dbReference>
<evidence type="ECO:0000259" key="6">
    <source>
        <dbReference type="SMART" id="SM01340"/>
    </source>
</evidence>
<dbReference type="HOGENOM" id="CLU_004131_4_1_9"/>
<dbReference type="InterPro" id="IPR038973">
    <property type="entry name" value="MutL/Mlh/Pms-like"/>
</dbReference>
<dbReference type="InterPro" id="IPR014721">
    <property type="entry name" value="Ribsml_uS5_D2-typ_fold_subgr"/>
</dbReference>
<dbReference type="InterPro" id="IPR013507">
    <property type="entry name" value="DNA_mismatch_S5_2-like"/>
</dbReference>
<dbReference type="PATRIC" id="fig|1216932.3.peg.1220"/>
<dbReference type="PROSITE" id="PS00058">
    <property type="entry name" value="DNA_MISMATCH_REPAIR_1"/>
    <property type="match status" value="1"/>
</dbReference>
<keyword evidence="2 4" id="KW-0227">DNA damage</keyword>
<dbReference type="Pfam" id="PF08676">
    <property type="entry name" value="MutL_C"/>
    <property type="match status" value="1"/>
</dbReference>
<dbReference type="InterPro" id="IPR002099">
    <property type="entry name" value="MutL/Mlh/PMS"/>
</dbReference>
<dbReference type="SUPFAM" id="SSF54211">
    <property type="entry name" value="Ribosomal protein S5 domain 2-like"/>
    <property type="match status" value="1"/>
</dbReference>
<dbReference type="InterPro" id="IPR036890">
    <property type="entry name" value="HATPase_C_sf"/>
</dbReference>
<dbReference type="CDD" id="cd00782">
    <property type="entry name" value="MutL_Trans"/>
    <property type="match status" value="1"/>
</dbReference>
<dbReference type="Gene3D" id="3.30.230.10">
    <property type="match status" value="1"/>
</dbReference>
<name>W6S288_9CLOT</name>
<dbReference type="SMART" id="SM00853">
    <property type="entry name" value="MutL_C"/>
    <property type="match status" value="1"/>
</dbReference>